<feature type="transmembrane region" description="Helical" evidence="20">
    <location>
        <begin position="492"/>
        <end position="514"/>
    </location>
</feature>
<dbReference type="InterPro" id="IPR011701">
    <property type="entry name" value="MFS"/>
</dbReference>
<feature type="transmembrane region" description="Helical" evidence="20">
    <location>
        <begin position="526"/>
        <end position="549"/>
    </location>
</feature>
<keyword evidence="3 20" id="KW-0812">Transmembrane</keyword>
<dbReference type="GO" id="GO:0015293">
    <property type="term" value="F:symporter activity"/>
    <property type="evidence" value="ECO:0007669"/>
    <property type="project" value="UniProtKB-KW"/>
</dbReference>
<feature type="transmembrane region" description="Helical" evidence="20">
    <location>
        <begin position="271"/>
        <end position="297"/>
    </location>
</feature>
<comment type="catalytic activity">
    <reaction evidence="12">
        <text>estrone 3-sulfate(out) + n H(+)(out) = estrone 3-sulfate(in) + n H(+)(in)</text>
        <dbReference type="Rhea" id="RHEA:75483"/>
        <dbReference type="ChEBI" id="CHEBI:15378"/>
        <dbReference type="ChEBI" id="CHEBI:60050"/>
    </reaction>
</comment>
<dbReference type="Gene3D" id="1.20.1250.20">
    <property type="entry name" value="MFS general substrate transporter like domains"/>
    <property type="match status" value="1"/>
</dbReference>
<feature type="region of interest" description="Disordered" evidence="19">
    <location>
        <begin position="1"/>
        <end position="138"/>
    </location>
</feature>
<sequence length="604" mass="64740">MNTAGGGGGGAGGGGGRSPALRRWPPAGRGGGAASPRPASLLLGPARPRGAEGERGEMAAPAFVPSALGGTNSSPQRWAGREREGGKEGETPPLRDGAARLVPPPAVTPRRHCATSAGGLGRRRESGRPEGAAPAGHGRTMRKVLCVEPVIFIYMFASSLTSPLVQQFIYRRLWEEEYNSTFVSDSNASACEQNKSSPAYIKQKEVQEKASLFNMQLDLTGAVPSLIVAFVIVANGDRQGRKRSLVLPSTGALIADICLTVIAYFSLSLSILFAVAFVTGLFGSMATFLGGGFAFIADVCHDEKQKTTRIAVVDLIFGVVSGLAGLSSGYFLRGIGFTWTFVTASLLHVINIIYIIFFLEDTVGVSEFQHEAPVSCKELLRETFSGVYMLFKTAPYKKRILIIVLLFTFMTYLFTMVGGSSLFTLYELDEPLCWNEVYIGYGAAAFTSVSLTSFLGVYLFSKCLKDIYIVFIGIFSYIGGMVMAAFAKTTLLMFLVRVPSLLCFMPIPVLRSMLSKVVLTGEQGAVFACIACLEVVTGTISLSVFNILYAATVAWFSGFSFLLSAGLCLIPLAVLCWLLCTSWNGEDLALLVPEEVSSIESTDS</sequence>
<dbReference type="SUPFAM" id="SSF103473">
    <property type="entry name" value="MFS general substrate transporter"/>
    <property type="match status" value="1"/>
</dbReference>
<evidence type="ECO:0000256" key="6">
    <source>
        <dbReference type="ARBA" id="ARBA00022989"/>
    </source>
</evidence>
<dbReference type="PANTHER" id="PTHR23507:SF9">
    <property type="entry name" value="LYSOSOMAL PROTON-COUPLED STEROID CONJUGATE AND BILE ACID SYMPORTER SLC46A3"/>
    <property type="match status" value="1"/>
</dbReference>
<evidence type="ECO:0000256" key="9">
    <source>
        <dbReference type="ARBA" id="ARBA00023228"/>
    </source>
</evidence>
<evidence type="ECO:0000313" key="21">
    <source>
        <dbReference type="Ensembl" id="ENSANIP00000000593.1"/>
    </source>
</evidence>
<organism evidence="21 22">
    <name type="scientific">Accipiter nisus</name>
    <name type="common">Eurasian sparrowhawk</name>
    <dbReference type="NCBI Taxonomy" id="211598"/>
    <lineage>
        <taxon>Eukaryota</taxon>
        <taxon>Metazoa</taxon>
        <taxon>Chordata</taxon>
        <taxon>Craniata</taxon>
        <taxon>Vertebrata</taxon>
        <taxon>Euteleostomi</taxon>
        <taxon>Archelosauria</taxon>
        <taxon>Archosauria</taxon>
        <taxon>Dinosauria</taxon>
        <taxon>Saurischia</taxon>
        <taxon>Theropoda</taxon>
        <taxon>Coelurosauria</taxon>
        <taxon>Aves</taxon>
        <taxon>Neognathae</taxon>
        <taxon>Neoaves</taxon>
        <taxon>Telluraves</taxon>
        <taxon>Accipitrimorphae</taxon>
        <taxon>Accipitriformes</taxon>
        <taxon>Accipitridae</taxon>
        <taxon>Accipitrinae</taxon>
        <taxon>Accipiter</taxon>
    </lineage>
</organism>
<evidence type="ECO:0000256" key="2">
    <source>
        <dbReference type="ARBA" id="ARBA00022448"/>
    </source>
</evidence>
<evidence type="ECO:0000313" key="22">
    <source>
        <dbReference type="Proteomes" id="UP000694541"/>
    </source>
</evidence>
<evidence type="ECO:0000256" key="20">
    <source>
        <dbReference type="SAM" id="Phobius"/>
    </source>
</evidence>
<evidence type="ECO:0000256" key="3">
    <source>
        <dbReference type="ARBA" id="ARBA00022692"/>
    </source>
</evidence>
<dbReference type="Proteomes" id="UP000694541">
    <property type="component" value="Unplaced"/>
</dbReference>
<evidence type="ECO:0000256" key="4">
    <source>
        <dbReference type="ARBA" id="ARBA00022729"/>
    </source>
</evidence>
<evidence type="ECO:0000256" key="18">
    <source>
        <dbReference type="ARBA" id="ARBA00048746"/>
    </source>
</evidence>
<evidence type="ECO:0000256" key="16">
    <source>
        <dbReference type="ARBA" id="ARBA00040938"/>
    </source>
</evidence>
<dbReference type="GO" id="GO:0005765">
    <property type="term" value="C:lysosomal membrane"/>
    <property type="evidence" value="ECO:0007669"/>
    <property type="project" value="UniProtKB-SubCell"/>
</dbReference>
<evidence type="ECO:0000256" key="13">
    <source>
        <dbReference type="ARBA" id="ARBA00036498"/>
    </source>
</evidence>
<feature type="transmembrane region" description="Helical" evidence="20">
    <location>
        <begin position="309"/>
        <end position="331"/>
    </location>
</feature>
<comment type="catalytic activity">
    <reaction evidence="10">
        <text>dehydroepiandrosterone 3-sulfate(out) + n H(+)(out) = dehydroepiandrosterone 3-sulfate(in) + n H(+)(in)</text>
        <dbReference type="Rhea" id="RHEA:75487"/>
        <dbReference type="ChEBI" id="CHEBI:15378"/>
        <dbReference type="ChEBI" id="CHEBI:57905"/>
    </reaction>
</comment>
<evidence type="ECO:0000256" key="8">
    <source>
        <dbReference type="ARBA" id="ARBA00023180"/>
    </source>
</evidence>
<keyword evidence="4" id="KW-0732">Signal</keyword>
<feature type="transmembrane region" description="Helical" evidence="20">
    <location>
        <begin position="438"/>
        <end position="460"/>
    </location>
</feature>
<feature type="transmembrane region" description="Helical" evidence="20">
    <location>
        <begin position="213"/>
        <end position="233"/>
    </location>
</feature>
<feature type="transmembrane region" description="Helical" evidence="20">
    <location>
        <begin position="555"/>
        <end position="580"/>
    </location>
</feature>
<dbReference type="InterPro" id="IPR036259">
    <property type="entry name" value="MFS_trans_sf"/>
</dbReference>
<comment type="catalytic activity">
    <reaction evidence="11">
        <text>cholate(out) + n H(+)(out) = cholate(in) + n H(+)(in)</text>
        <dbReference type="Rhea" id="RHEA:75499"/>
        <dbReference type="ChEBI" id="CHEBI:15378"/>
        <dbReference type="ChEBI" id="CHEBI:29747"/>
    </reaction>
</comment>
<dbReference type="GO" id="GO:0034486">
    <property type="term" value="P:vacuolar transmembrane transport"/>
    <property type="evidence" value="ECO:0007669"/>
    <property type="project" value="TreeGrafter"/>
</dbReference>
<comment type="catalytic activity">
    <reaction evidence="18">
        <text>taurocholate(out) + n H(+)(out) = taurocholate(in) + n H(+)(in)</text>
        <dbReference type="Rhea" id="RHEA:75507"/>
        <dbReference type="ChEBI" id="CHEBI:15378"/>
        <dbReference type="ChEBI" id="CHEBI:36257"/>
    </reaction>
</comment>
<feature type="compositionally biased region" description="Gly residues" evidence="19">
    <location>
        <begin position="1"/>
        <end position="17"/>
    </location>
</feature>
<keyword evidence="2" id="KW-0813">Transport</keyword>
<feature type="compositionally biased region" description="Basic and acidic residues" evidence="19">
    <location>
        <begin position="79"/>
        <end position="90"/>
    </location>
</feature>
<dbReference type="Ensembl" id="ENSANIT00000000606.1">
    <property type="protein sequence ID" value="ENSANIP00000000593.1"/>
    <property type="gene ID" value="ENSANIG00000000454.1"/>
</dbReference>
<keyword evidence="5" id="KW-0769">Symport</keyword>
<comment type="catalytic activity">
    <reaction evidence="14">
        <text>glycocholate(out) + n H(+)(out) = glycocholate(in) + n H(+)(in)</text>
        <dbReference type="Rhea" id="RHEA:75503"/>
        <dbReference type="ChEBI" id="CHEBI:15378"/>
        <dbReference type="ChEBI" id="CHEBI:29746"/>
    </reaction>
</comment>
<comment type="subcellular location">
    <subcellularLocation>
        <location evidence="1">Lysosome membrane</location>
        <topology evidence="1">Multi-pass membrane protein</topology>
    </subcellularLocation>
</comment>
<feature type="transmembrane region" description="Helical" evidence="20">
    <location>
        <begin position="400"/>
        <end position="426"/>
    </location>
</feature>
<keyword evidence="9" id="KW-0458">Lysosome</keyword>
<evidence type="ECO:0000256" key="14">
    <source>
        <dbReference type="ARBA" id="ARBA00036597"/>
    </source>
</evidence>
<feature type="transmembrane region" description="Helical" evidence="20">
    <location>
        <begin position="337"/>
        <end position="359"/>
    </location>
</feature>
<feature type="transmembrane region" description="Helical" evidence="20">
    <location>
        <begin position="245"/>
        <end position="265"/>
    </location>
</feature>
<dbReference type="PANTHER" id="PTHR23507">
    <property type="entry name" value="ZGC:174356"/>
    <property type="match status" value="1"/>
</dbReference>
<keyword evidence="22" id="KW-1185">Reference proteome</keyword>
<dbReference type="Pfam" id="PF07690">
    <property type="entry name" value="MFS_1"/>
    <property type="match status" value="1"/>
</dbReference>
<reference evidence="21" key="1">
    <citation type="submission" date="2025-08" db="UniProtKB">
        <authorList>
            <consortium name="Ensembl"/>
        </authorList>
    </citation>
    <scope>IDENTIFICATION</scope>
</reference>
<evidence type="ECO:0000256" key="12">
    <source>
        <dbReference type="ARBA" id="ARBA00036178"/>
    </source>
</evidence>
<feature type="transmembrane region" description="Helical" evidence="20">
    <location>
        <begin position="467"/>
        <end position="486"/>
    </location>
</feature>
<evidence type="ECO:0000256" key="15">
    <source>
        <dbReference type="ARBA" id="ARBA00038227"/>
    </source>
</evidence>
<proteinExistence type="inferred from homology"/>
<evidence type="ECO:0000256" key="7">
    <source>
        <dbReference type="ARBA" id="ARBA00023136"/>
    </source>
</evidence>
<name>A0A8B9LXI3_9AVES</name>
<evidence type="ECO:0000256" key="10">
    <source>
        <dbReference type="ARBA" id="ARBA00035788"/>
    </source>
</evidence>
<comment type="similarity">
    <text evidence="15">Belongs to the major facilitator superfamily. SLC46A family.</text>
</comment>
<keyword evidence="6 20" id="KW-1133">Transmembrane helix</keyword>
<accession>A0A8B9LXI3</accession>
<evidence type="ECO:0000256" key="11">
    <source>
        <dbReference type="ARBA" id="ARBA00035844"/>
    </source>
</evidence>
<protein>
    <recommendedName>
        <fullName evidence="16">Lysosomal proton-coupled steroid conjugate and bile acid symporter SLC46A3</fullName>
    </recommendedName>
    <alternativeName>
        <fullName evidence="17">Solute carrier family 46 member 3</fullName>
    </alternativeName>
</protein>
<evidence type="ECO:0000256" key="5">
    <source>
        <dbReference type="ARBA" id="ARBA00022847"/>
    </source>
</evidence>
<comment type="catalytic activity">
    <reaction evidence="13">
        <text>25-hydroxyvitamin D3 sulfate(out) + n H(+)(out) = 25-hydroxyvitamin D3 sulfate(in) + n H(+)(in)</text>
        <dbReference type="Rhea" id="RHEA:75491"/>
        <dbReference type="ChEBI" id="CHEBI:15378"/>
        <dbReference type="ChEBI" id="CHEBI:194336"/>
    </reaction>
</comment>
<keyword evidence="7 20" id="KW-0472">Membrane</keyword>
<evidence type="ECO:0000256" key="17">
    <source>
        <dbReference type="ARBA" id="ARBA00042515"/>
    </source>
</evidence>
<evidence type="ECO:0000256" key="19">
    <source>
        <dbReference type="SAM" id="MobiDB-lite"/>
    </source>
</evidence>
<reference evidence="21" key="2">
    <citation type="submission" date="2025-09" db="UniProtKB">
        <authorList>
            <consortium name="Ensembl"/>
        </authorList>
    </citation>
    <scope>IDENTIFICATION</scope>
</reference>
<dbReference type="CDD" id="cd17448">
    <property type="entry name" value="MFS_SLC46A3"/>
    <property type="match status" value="1"/>
</dbReference>
<dbReference type="AlphaFoldDB" id="A0A8B9LXI3"/>
<evidence type="ECO:0000256" key="1">
    <source>
        <dbReference type="ARBA" id="ARBA00004155"/>
    </source>
</evidence>
<keyword evidence="8" id="KW-0325">Glycoprotein</keyword>